<protein>
    <submittedName>
        <fullName evidence="3">DUF4124 domain-containing protein</fullName>
    </submittedName>
</protein>
<name>A0ABY5HGZ3_9GAMM</name>
<reference evidence="3" key="1">
    <citation type="submission" date="2021-04" db="EMBL/GenBank/DDBJ databases">
        <title>Oceanospirillales bacteria with DddD are important DMSP degraders in coastal seawater.</title>
        <authorList>
            <person name="Liu J."/>
        </authorList>
    </citation>
    <scope>NUCLEOTIDE SEQUENCE</scope>
    <source>
        <strain evidence="3">D13-1</strain>
    </source>
</reference>
<accession>A0ABY5HGZ3</accession>
<dbReference type="RefSeq" id="WP_255853552.1">
    <property type="nucleotide sequence ID" value="NZ_CP073347.1"/>
</dbReference>
<feature type="compositionally biased region" description="Basic and acidic residues" evidence="1">
    <location>
        <begin position="84"/>
        <end position="144"/>
    </location>
</feature>
<feature type="domain" description="DUF4124" evidence="2">
    <location>
        <begin position="2"/>
        <end position="46"/>
    </location>
</feature>
<dbReference type="InterPro" id="IPR025392">
    <property type="entry name" value="DUF4124"/>
</dbReference>
<evidence type="ECO:0000259" key="2">
    <source>
        <dbReference type="Pfam" id="PF13511"/>
    </source>
</evidence>
<keyword evidence="4" id="KW-1185">Reference proteome</keyword>
<proteinExistence type="predicted"/>
<gene>
    <name evidence="3" type="ORF">KDW95_20020</name>
</gene>
<evidence type="ECO:0000313" key="4">
    <source>
        <dbReference type="Proteomes" id="UP001058461"/>
    </source>
</evidence>
<evidence type="ECO:0000313" key="3">
    <source>
        <dbReference type="EMBL" id="UTW11513.1"/>
    </source>
</evidence>
<sequence>MADPIYRWRDDRGVLHFSGVPPVGVEVEEVRPGRISVVSMPPARPAEPDCDPGAAEPCEVLPVPGKEASAAPGPLAEPDAVAEVPDRERRRDTLGSRSQRLRDYDRRERIGEIRSRREATRRYERDKPKTVSQQLRERAEGRAP</sequence>
<evidence type="ECO:0000256" key="1">
    <source>
        <dbReference type="SAM" id="MobiDB-lite"/>
    </source>
</evidence>
<dbReference type="Pfam" id="PF13511">
    <property type="entry name" value="DUF4124"/>
    <property type="match status" value="1"/>
</dbReference>
<dbReference type="Proteomes" id="UP001058461">
    <property type="component" value="Chromosome"/>
</dbReference>
<organism evidence="3 4">
    <name type="scientific">Marinobacterium rhizophilum</name>
    <dbReference type="NCBI Taxonomy" id="420402"/>
    <lineage>
        <taxon>Bacteria</taxon>
        <taxon>Pseudomonadati</taxon>
        <taxon>Pseudomonadota</taxon>
        <taxon>Gammaproteobacteria</taxon>
        <taxon>Oceanospirillales</taxon>
        <taxon>Oceanospirillaceae</taxon>
        <taxon>Marinobacterium</taxon>
    </lineage>
</organism>
<feature type="region of interest" description="Disordered" evidence="1">
    <location>
        <begin position="40"/>
        <end position="144"/>
    </location>
</feature>
<dbReference type="EMBL" id="CP073347">
    <property type="protein sequence ID" value="UTW11513.1"/>
    <property type="molecule type" value="Genomic_DNA"/>
</dbReference>